<keyword evidence="1" id="KW-0812">Transmembrane</keyword>
<organism evidence="2 3">
    <name type="scientific">Kineobactrum sediminis</name>
    <dbReference type="NCBI Taxonomy" id="1905677"/>
    <lineage>
        <taxon>Bacteria</taxon>
        <taxon>Pseudomonadati</taxon>
        <taxon>Pseudomonadota</taxon>
        <taxon>Gammaproteobacteria</taxon>
        <taxon>Cellvibrionales</taxon>
        <taxon>Halieaceae</taxon>
        <taxon>Kineobactrum</taxon>
    </lineage>
</organism>
<dbReference type="PANTHER" id="PTHR42999:SF1">
    <property type="entry name" value="PENTAPEPTIDE REPEAT-CONTAINING PROTEIN"/>
    <property type="match status" value="1"/>
</dbReference>
<protein>
    <recommendedName>
        <fullName evidence="4">Pentapeptide repeat-containing protein</fullName>
    </recommendedName>
</protein>
<dbReference type="OrthoDB" id="156143at2"/>
<evidence type="ECO:0000313" key="3">
    <source>
        <dbReference type="Proteomes" id="UP000234845"/>
    </source>
</evidence>
<reference evidence="3" key="1">
    <citation type="submission" date="2017-11" db="EMBL/GenBank/DDBJ databases">
        <title>The draft genome sequence of Chromatocurvus sp. F02.</title>
        <authorList>
            <person name="Du Z.-J."/>
            <person name="Chang Y.-Q."/>
        </authorList>
    </citation>
    <scope>NUCLEOTIDE SEQUENCE [LARGE SCALE GENOMIC DNA]</scope>
    <source>
        <strain evidence="3">F02</strain>
    </source>
</reference>
<dbReference type="Pfam" id="PF13599">
    <property type="entry name" value="Pentapeptide_4"/>
    <property type="match status" value="1"/>
</dbReference>
<keyword evidence="1" id="KW-1133">Transmembrane helix</keyword>
<dbReference type="InterPro" id="IPR001646">
    <property type="entry name" value="5peptide_repeat"/>
</dbReference>
<dbReference type="InterPro" id="IPR052949">
    <property type="entry name" value="PA_immunity-related"/>
</dbReference>
<evidence type="ECO:0000313" key="2">
    <source>
        <dbReference type="EMBL" id="PLW83916.1"/>
    </source>
</evidence>
<keyword evidence="1" id="KW-0472">Membrane</keyword>
<dbReference type="SUPFAM" id="SSF141571">
    <property type="entry name" value="Pentapeptide repeat-like"/>
    <property type="match status" value="1"/>
</dbReference>
<sequence>MTDNGAFLVGRATGEWPQASTPAENLLFAAERLDGKVLEAVEFAHCTFANVSFKEAQLKQCKFVNCAFLNCYFRKTSIQGSAFLGCKFIACEFPKATVHSSDFKYSKFSQCRIAFDELEHSLPREPNLREELCHDLSIASDALGDNRDARRYRLKAIEARTEHLKAAVLGRSTWYETHYAGLRKAKAFSDLVGHWLNGFVWGHGEKWWVLLRNLFILAFVVFPSILWFVRTGLTRGGEVLTLWEVIWLSVTTIIPVDGVTDAVQATSLMARLALVAEGFVGIVAAGLFVALFVRAIVK</sequence>
<dbReference type="PANTHER" id="PTHR42999">
    <property type="entry name" value="ANTIBIOTIC RESISTANCE PROTEIN MCBG"/>
    <property type="match status" value="1"/>
</dbReference>
<comment type="caution">
    <text evidence="2">The sequence shown here is derived from an EMBL/GenBank/DDBJ whole genome shotgun (WGS) entry which is preliminary data.</text>
</comment>
<keyword evidence="3" id="KW-1185">Reference proteome</keyword>
<feature type="transmembrane region" description="Helical" evidence="1">
    <location>
        <begin position="241"/>
        <end position="260"/>
    </location>
</feature>
<dbReference type="EMBL" id="PKLZ01000001">
    <property type="protein sequence ID" value="PLW83916.1"/>
    <property type="molecule type" value="Genomic_DNA"/>
</dbReference>
<dbReference type="Gene3D" id="2.160.20.80">
    <property type="entry name" value="E3 ubiquitin-protein ligase SopA"/>
    <property type="match status" value="1"/>
</dbReference>
<dbReference type="RefSeq" id="WP_101519553.1">
    <property type="nucleotide sequence ID" value="NZ_PKLZ01000001.1"/>
</dbReference>
<dbReference type="AlphaFoldDB" id="A0A2N5Y6A7"/>
<feature type="transmembrane region" description="Helical" evidence="1">
    <location>
        <begin position="207"/>
        <end position="229"/>
    </location>
</feature>
<gene>
    <name evidence="2" type="ORF">CWI75_00715</name>
</gene>
<feature type="transmembrane region" description="Helical" evidence="1">
    <location>
        <begin position="272"/>
        <end position="297"/>
    </location>
</feature>
<evidence type="ECO:0008006" key="4">
    <source>
        <dbReference type="Google" id="ProtNLM"/>
    </source>
</evidence>
<accession>A0A2N5Y6A7</accession>
<evidence type="ECO:0000256" key="1">
    <source>
        <dbReference type="SAM" id="Phobius"/>
    </source>
</evidence>
<dbReference type="Proteomes" id="UP000234845">
    <property type="component" value="Unassembled WGS sequence"/>
</dbReference>
<name>A0A2N5Y6A7_9GAMM</name>
<proteinExistence type="predicted"/>